<dbReference type="PROSITE" id="PS50404">
    <property type="entry name" value="GST_NTER"/>
    <property type="match status" value="1"/>
</dbReference>
<feature type="domain" description="GST C-terminal" evidence="2">
    <location>
        <begin position="89"/>
        <end position="223"/>
    </location>
</feature>
<sequence length="229" mass="26179">MRLTLYSHPLASYCHKVLIALYETGTDLETVTVDLGDPAQHARLHGLWPVGKLPVLHDAERNLILPEATIIIDYLERVCPGPQRLLPADPDSCLQARLWDRFFDLYVQGPMQKIVFDSFRPEDQKDHLGVAEAKEQLRQAYVIIEQHMTGRLWAAGDDFSLADCSAAPALFFARILQPFEPGQTALDGYFERLLMRPSFCRVLIEAQPWFESFPFHDRMDARFQSPVPN</sequence>
<dbReference type="SUPFAM" id="SSF52833">
    <property type="entry name" value="Thioredoxin-like"/>
    <property type="match status" value="1"/>
</dbReference>
<dbReference type="AlphaFoldDB" id="A0A2U8HKE7"/>
<feature type="domain" description="GST N-terminal" evidence="1">
    <location>
        <begin position="1"/>
        <end position="83"/>
    </location>
</feature>
<dbReference type="KEGG" id="ypac:CEW88_16335"/>
<dbReference type="InterPro" id="IPR040079">
    <property type="entry name" value="Glutathione_S-Trfase"/>
</dbReference>
<name>A0A2U8HKE7_9RHOB</name>
<dbReference type="InterPro" id="IPR004046">
    <property type="entry name" value="GST_C"/>
</dbReference>
<gene>
    <name evidence="3" type="ORF">CEW88_16335</name>
</gene>
<dbReference type="InterPro" id="IPR004045">
    <property type="entry name" value="Glutathione_S-Trfase_N"/>
</dbReference>
<organism evidence="3 4">
    <name type="scientific">Alloyangia pacifica</name>
    <dbReference type="NCBI Taxonomy" id="311180"/>
    <lineage>
        <taxon>Bacteria</taxon>
        <taxon>Pseudomonadati</taxon>
        <taxon>Pseudomonadota</taxon>
        <taxon>Alphaproteobacteria</taxon>
        <taxon>Rhodobacterales</taxon>
        <taxon>Roseobacteraceae</taxon>
        <taxon>Alloyangia</taxon>
    </lineage>
</organism>
<protein>
    <submittedName>
        <fullName evidence="3">Glutathione S-transferase</fullName>
    </submittedName>
</protein>
<dbReference type="InterPro" id="IPR036282">
    <property type="entry name" value="Glutathione-S-Trfase_C_sf"/>
</dbReference>
<keyword evidence="3" id="KW-0808">Transferase</keyword>
<reference evidence="3 4" key="1">
    <citation type="submission" date="2017-06" db="EMBL/GenBank/DDBJ databases">
        <title>Yangia sp. YSBP01 complete genome sequence.</title>
        <authorList>
            <person name="Woo J.-H."/>
            <person name="Kim H.-S."/>
        </authorList>
    </citation>
    <scope>NUCLEOTIDE SEQUENCE [LARGE SCALE GENOMIC DNA]</scope>
    <source>
        <strain evidence="3 4">YSBP01</strain>
    </source>
</reference>
<dbReference type="CDD" id="cd00299">
    <property type="entry name" value="GST_C_family"/>
    <property type="match status" value="1"/>
</dbReference>
<dbReference type="CDD" id="cd00570">
    <property type="entry name" value="GST_N_family"/>
    <property type="match status" value="1"/>
</dbReference>
<dbReference type="OrthoDB" id="9782992at2"/>
<dbReference type="PROSITE" id="PS50405">
    <property type="entry name" value="GST_CTER"/>
    <property type="match status" value="1"/>
</dbReference>
<dbReference type="RefSeq" id="WP_108968925.1">
    <property type="nucleotide sequence ID" value="NZ_CP022190.1"/>
</dbReference>
<dbReference type="Gene3D" id="1.20.1050.10">
    <property type="match status" value="1"/>
</dbReference>
<dbReference type="SFLD" id="SFLDS00019">
    <property type="entry name" value="Glutathione_Transferase_(cytos"/>
    <property type="match status" value="1"/>
</dbReference>
<dbReference type="SFLD" id="SFLDG00358">
    <property type="entry name" value="Main_(cytGST)"/>
    <property type="match status" value="1"/>
</dbReference>
<dbReference type="Proteomes" id="UP000244915">
    <property type="component" value="Chromosome 2"/>
</dbReference>
<dbReference type="InterPro" id="IPR036249">
    <property type="entry name" value="Thioredoxin-like_sf"/>
</dbReference>
<evidence type="ECO:0000313" key="3">
    <source>
        <dbReference type="EMBL" id="AWI85305.1"/>
    </source>
</evidence>
<accession>A0A2U8HKE7</accession>
<evidence type="ECO:0000259" key="2">
    <source>
        <dbReference type="PROSITE" id="PS50405"/>
    </source>
</evidence>
<dbReference type="EMBL" id="CP022190">
    <property type="protein sequence ID" value="AWI85305.1"/>
    <property type="molecule type" value="Genomic_DNA"/>
</dbReference>
<dbReference type="Pfam" id="PF00043">
    <property type="entry name" value="GST_C"/>
    <property type="match status" value="1"/>
</dbReference>
<dbReference type="Pfam" id="PF13417">
    <property type="entry name" value="GST_N_3"/>
    <property type="match status" value="1"/>
</dbReference>
<dbReference type="PANTHER" id="PTHR44051:SF8">
    <property type="entry name" value="GLUTATHIONE S-TRANSFERASE GSTA"/>
    <property type="match status" value="1"/>
</dbReference>
<evidence type="ECO:0000259" key="1">
    <source>
        <dbReference type="PROSITE" id="PS50404"/>
    </source>
</evidence>
<dbReference type="PANTHER" id="PTHR44051">
    <property type="entry name" value="GLUTATHIONE S-TRANSFERASE-RELATED"/>
    <property type="match status" value="1"/>
</dbReference>
<dbReference type="Gene3D" id="3.40.30.10">
    <property type="entry name" value="Glutaredoxin"/>
    <property type="match status" value="1"/>
</dbReference>
<dbReference type="InterPro" id="IPR010987">
    <property type="entry name" value="Glutathione-S-Trfase_C-like"/>
</dbReference>
<evidence type="ECO:0000313" key="4">
    <source>
        <dbReference type="Proteomes" id="UP000244915"/>
    </source>
</evidence>
<dbReference type="SUPFAM" id="SSF47616">
    <property type="entry name" value="GST C-terminal domain-like"/>
    <property type="match status" value="1"/>
</dbReference>
<proteinExistence type="predicted"/>
<dbReference type="GO" id="GO:0016740">
    <property type="term" value="F:transferase activity"/>
    <property type="evidence" value="ECO:0007669"/>
    <property type="project" value="UniProtKB-KW"/>
</dbReference>